<evidence type="ECO:0000313" key="1">
    <source>
        <dbReference type="EMBL" id="RUR46159.1"/>
    </source>
</evidence>
<keyword evidence="2" id="KW-1185">Reference proteome</keyword>
<gene>
    <name evidence="1" type="ORF">ELY37_09210</name>
</gene>
<sequence>MSFIDESRAYLIEMGIDSDLYHADLSLRFNNDVDLIDSLISKFGVKAGSGDTEAFNSHIKQYGISGGSDICNHAYDIFNYIRMFKDGGRFGLYKGRQAEWEGPVVTLRPDDVPKSDLGVLTEGMSIFRGMSEAEFISGRFGQS</sequence>
<dbReference type="EMBL" id="RZHD01000005">
    <property type="protein sequence ID" value="RUR46159.1"/>
    <property type="molecule type" value="Genomic_DNA"/>
</dbReference>
<comment type="caution">
    <text evidence="1">The sequence shown here is derived from an EMBL/GenBank/DDBJ whole genome shotgun (WGS) entry which is preliminary data.</text>
</comment>
<accession>A0A3S0X169</accession>
<dbReference type="AlphaFoldDB" id="A0A3S0X169"/>
<dbReference type="RefSeq" id="WP_126950281.1">
    <property type="nucleotide sequence ID" value="NZ_RZHD01000005.1"/>
</dbReference>
<reference evidence="1 2" key="1">
    <citation type="submission" date="2018-12" db="EMBL/GenBank/DDBJ databases">
        <title>three novel Halomonas strain isolated from plants.</title>
        <authorList>
            <person name="Sun C."/>
        </authorList>
    </citation>
    <scope>NUCLEOTIDE SEQUENCE [LARGE SCALE GENOMIC DNA]</scope>
    <source>
        <strain evidence="1 2">RC</strain>
    </source>
</reference>
<organism evidence="1 2">
    <name type="scientific">Vreelandella populi</name>
    <dbReference type="NCBI Taxonomy" id="2498858"/>
    <lineage>
        <taxon>Bacteria</taxon>
        <taxon>Pseudomonadati</taxon>
        <taxon>Pseudomonadota</taxon>
        <taxon>Gammaproteobacteria</taxon>
        <taxon>Oceanospirillales</taxon>
        <taxon>Halomonadaceae</taxon>
        <taxon>Vreelandella</taxon>
    </lineage>
</organism>
<protein>
    <submittedName>
        <fullName evidence="1">Uncharacterized protein</fullName>
    </submittedName>
</protein>
<dbReference type="Proteomes" id="UP000286912">
    <property type="component" value="Unassembled WGS sequence"/>
</dbReference>
<name>A0A3S0X169_9GAMM</name>
<evidence type="ECO:0000313" key="2">
    <source>
        <dbReference type="Proteomes" id="UP000286912"/>
    </source>
</evidence>
<proteinExistence type="predicted"/>